<comment type="similarity">
    <text evidence="2">Belongs to the TMEM86 family.</text>
</comment>
<dbReference type="InterPro" id="IPR012506">
    <property type="entry name" value="TMEM86B-like"/>
</dbReference>
<keyword evidence="4 6" id="KW-1133">Transmembrane helix</keyword>
<feature type="transmembrane region" description="Helical" evidence="6">
    <location>
        <begin position="7"/>
        <end position="27"/>
    </location>
</feature>
<keyword evidence="8" id="KW-1185">Reference proteome</keyword>
<feature type="transmembrane region" description="Helical" evidence="6">
    <location>
        <begin position="58"/>
        <end position="76"/>
    </location>
</feature>
<feature type="transmembrane region" description="Helical" evidence="6">
    <location>
        <begin position="146"/>
        <end position="164"/>
    </location>
</feature>
<feature type="transmembrane region" description="Helical" evidence="6">
    <location>
        <begin position="123"/>
        <end position="140"/>
    </location>
</feature>
<feature type="transmembrane region" description="Helical" evidence="6">
    <location>
        <begin position="82"/>
        <end position="102"/>
    </location>
</feature>
<proteinExistence type="inferred from homology"/>
<evidence type="ECO:0008006" key="9">
    <source>
        <dbReference type="Google" id="ProtNLM"/>
    </source>
</evidence>
<evidence type="ECO:0000256" key="4">
    <source>
        <dbReference type="ARBA" id="ARBA00022989"/>
    </source>
</evidence>
<dbReference type="STRING" id="1697053.AKN87_08290"/>
<protein>
    <recommendedName>
        <fullName evidence="9">Lysoplasmalogenase</fullName>
    </recommendedName>
</protein>
<dbReference type="PANTHER" id="PTHR31885">
    <property type="entry name" value="GH04784P"/>
    <property type="match status" value="1"/>
</dbReference>
<evidence type="ECO:0000313" key="8">
    <source>
        <dbReference type="Proteomes" id="UP000063953"/>
    </source>
</evidence>
<evidence type="ECO:0000256" key="5">
    <source>
        <dbReference type="ARBA" id="ARBA00023136"/>
    </source>
</evidence>
<gene>
    <name evidence="7" type="ORF">AKN88_05840</name>
</gene>
<evidence type="ECO:0000256" key="3">
    <source>
        <dbReference type="ARBA" id="ARBA00022692"/>
    </source>
</evidence>
<dbReference type="AlphaFoldDB" id="A0A0K1XEB1"/>
<reference evidence="7 8" key="1">
    <citation type="journal article" date="2015" name="Genome Announc.">
        <title>Genome Sequences of Oblitimonas alkaliphila gen. nov. sp. nov. (Proposed), a Novel Bacterium of the Pseudomonadaceae Family.</title>
        <authorList>
            <person name="Lauer A.C."/>
            <person name="Nicholson A.C."/>
            <person name="Humrighouse B.W."/>
            <person name="Emery B."/>
            <person name="Drobish A."/>
            <person name="Juieng P."/>
            <person name="Loparev V."/>
            <person name="McQuiston J.R."/>
        </authorList>
    </citation>
    <scope>NUCLEOTIDE SEQUENCE [LARGE SCALE GENOMIC DNA]</scope>
    <source>
        <strain evidence="7 8">E5571</strain>
    </source>
</reference>
<dbReference type="RefSeq" id="WP_053100684.1">
    <property type="nucleotide sequence ID" value="NZ_CP012365.1"/>
</dbReference>
<dbReference type="PANTHER" id="PTHR31885:SF6">
    <property type="entry name" value="GH04784P"/>
    <property type="match status" value="1"/>
</dbReference>
<evidence type="ECO:0000313" key="7">
    <source>
        <dbReference type="EMBL" id="AKX59507.1"/>
    </source>
</evidence>
<dbReference type="GO" id="GO:0016787">
    <property type="term" value="F:hydrolase activity"/>
    <property type="evidence" value="ECO:0007669"/>
    <property type="project" value="TreeGrafter"/>
</dbReference>
<comment type="subcellular location">
    <subcellularLocation>
        <location evidence="1">Membrane</location>
        <topology evidence="1">Multi-pass membrane protein</topology>
    </subcellularLocation>
</comment>
<accession>A0A0K1XEB1</accession>
<evidence type="ECO:0000256" key="6">
    <source>
        <dbReference type="SAM" id="Phobius"/>
    </source>
</evidence>
<keyword evidence="5 6" id="KW-0472">Membrane</keyword>
<feature type="transmembrane region" description="Helical" evidence="6">
    <location>
        <begin position="33"/>
        <end position="51"/>
    </location>
</feature>
<keyword evidence="3 6" id="KW-0812">Transmembrane</keyword>
<dbReference type="EMBL" id="CP012365">
    <property type="protein sequence ID" value="AKX59507.1"/>
    <property type="molecule type" value="Genomic_DNA"/>
</dbReference>
<feature type="transmembrane region" description="Helical" evidence="6">
    <location>
        <begin position="207"/>
        <end position="226"/>
    </location>
</feature>
<dbReference type="Proteomes" id="UP000063953">
    <property type="component" value="Chromosome"/>
</dbReference>
<name>A0A0K1XEB1_9GAMM</name>
<dbReference type="GO" id="GO:0016020">
    <property type="term" value="C:membrane"/>
    <property type="evidence" value="ECO:0007669"/>
    <property type="project" value="UniProtKB-SubCell"/>
</dbReference>
<dbReference type="Pfam" id="PF07947">
    <property type="entry name" value="YhhN"/>
    <property type="match status" value="1"/>
</dbReference>
<organism evidence="7 8">
    <name type="scientific">Thiopseudomonas alkaliphila</name>
    <dbReference type="NCBI Taxonomy" id="1697053"/>
    <lineage>
        <taxon>Bacteria</taxon>
        <taxon>Pseudomonadati</taxon>
        <taxon>Pseudomonadota</taxon>
        <taxon>Gammaproteobacteria</taxon>
        <taxon>Pseudomonadales</taxon>
        <taxon>Pseudomonadaceae</taxon>
        <taxon>Thiopseudomonas</taxon>
    </lineage>
</organism>
<evidence type="ECO:0000256" key="2">
    <source>
        <dbReference type="ARBA" id="ARBA00007375"/>
    </source>
</evidence>
<evidence type="ECO:0000256" key="1">
    <source>
        <dbReference type="ARBA" id="ARBA00004141"/>
    </source>
</evidence>
<sequence length="230" mass="25853">MPSQRLQLYAIFSLIFITHLSAIHFGLEALRLGTKPLIGFSLLLWLLFDQANQAPFRYWLALAIGFGMLGDIFLMLPDTEATFIAGLGSFLIGHLLYVVIFLRQQQFSYTDFKQNANARLLKQTSSVMAIIGLAIYSYLWSDLGTLKLPVALYILVIALMVISAMGRYRAVSQLSFITVLIGAILFAVSDSILAIDRFAHPFAQANFYIMLTYMTAQFLIVSQTLVRRPH</sequence>
<feature type="transmembrane region" description="Helical" evidence="6">
    <location>
        <begin position="176"/>
        <end position="195"/>
    </location>
</feature>